<dbReference type="Proteomes" id="UP000728032">
    <property type="component" value="Unassembled WGS sequence"/>
</dbReference>
<keyword evidence="4" id="KW-1003">Cell membrane</keyword>
<keyword evidence="9" id="KW-0798">TonB box</keyword>
<evidence type="ECO:0000256" key="7">
    <source>
        <dbReference type="ARBA" id="ARBA00022840"/>
    </source>
</evidence>
<dbReference type="FunFam" id="3.40.50.300:FF:000604">
    <property type="entry name" value="ABC transporter B family member 28"/>
    <property type="match status" value="1"/>
</dbReference>
<evidence type="ECO:0000256" key="5">
    <source>
        <dbReference type="ARBA" id="ARBA00022692"/>
    </source>
</evidence>
<evidence type="ECO:0000256" key="4">
    <source>
        <dbReference type="ARBA" id="ARBA00022475"/>
    </source>
</evidence>
<feature type="domain" description="ABC transporter" evidence="13">
    <location>
        <begin position="925"/>
        <end position="1158"/>
    </location>
</feature>
<dbReference type="OrthoDB" id="6500128at2759"/>
<name>A0A7R9QAH6_9ACAR</name>
<dbReference type="CDD" id="cd07346">
    <property type="entry name" value="ABC_6TM_exporters"/>
    <property type="match status" value="2"/>
</dbReference>
<evidence type="ECO:0000256" key="12">
    <source>
        <dbReference type="SAM" id="Phobius"/>
    </source>
</evidence>
<keyword evidence="8 12" id="KW-1133">Transmembrane helix</keyword>
<keyword evidence="16" id="KW-1185">Reference proteome</keyword>
<feature type="transmembrane region" description="Helical" evidence="12">
    <location>
        <begin position="216"/>
        <end position="234"/>
    </location>
</feature>
<feature type="transmembrane region" description="Helical" evidence="12">
    <location>
        <begin position="594"/>
        <end position="618"/>
    </location>
</feature>
<dbReference type="InterPro" id="IPR036640">
    <property type="entry name" value="ABC1_TM_sf"/>
</dbReference>
<dbReference type="GO" id="GO:0005524">
    <property type="term" value="F:ATP binding"/>
    <property type="evidence" value="ECO:0007669"/>
    <property type="project" value="UniProtKB-KW"/>
</dbReference>
<dbReference type="InterPro" id="IPR036942">
    <property type="entry name" value="Beta-barrel_TonB_sf"/>
</dbReference>
<dbReference type="SUPFAM" id="SSF56935">
    <property type="entry name" value="Porins"/>
    <property type="match status" value="1"/>
</dbReference>
<dbReference type="Gene3D" id="1.20.1560.10">
    <property type="entry name" value="ABC transporter type 1, transmembrane domain"/>
    <property type="match status" value="2"/>
</dbReference>
<keyword evidence="5 12" id="KW-0812">Transmembrane</keyword>
<dbReference type="FunFam" id="3.40.50.300:FF:000299">
    <property type="entry name" value="ABC transporter ATP-binding protein/permease"/>
    <property type="match status" value="1"/>
</dbReference>
<feature type="transmembrane region" description="Helical" evidence="12">
    <location>
        <begin position="101"/>
        <end position="119"/>
    </location>
</feature>
<dbReference type="Pfam" id="PF00005">
    <property type="entry name" value="ABC_tran"/>
    <property type="match status" value="2"/>
</dbReference>
<keyword evidence="3" id="KW-0813">Transport</keyword>
<dbReference type="PROSITE" id="PS50893">
    <property type="entry name" value="ABC_TRANSPORTER_2"/>
    <property type="match status" value="2"/>
</dbReference>
<dbReference type="GO" id="GO:0015421">
    <property type="term" value="F:ABC-type oligopeptide transporter activity"/>
    <property type="evidence" value="ECO:0007669"/>
    <property type="project" value="TreeGrafter"/>
</dbReference>
<evidence type="ECO:0000259" key="14">
    <source>
        <dbReference type="PROSITE" id="PS50929"/>
    </source>
</evidence>
<sequence length="1748" mass="193400">MPKLQEYCHHAELNWQGYDPLNPWFWFILLTSIALLRAIIQYLAGLSALTIGQQLLSILRERIFSQVQHLDVSWHWKHGLGEVLSRTTRDSDKLKEALINFWRQVFESSLVVAATVGLLCWYHPWLGIVPLIFIFLGLAVLFKLTNQLVVLDHQVAYAYEKVSDTLAESVNGIRVVKAFQLEEKLLQRFNAAVDSFIRHSIQTIRTSAQRLPIPQMIIACSYLWVIGFGGYLIGQNQLQIGQFVAAVLMANLLVFRIESIGQVLHIFADARSSATRIWQMLDEKSAIVDAAHALPLQGDADGDEGLNIRLENVSFQDRSTEKYILKQCNVEFRAGEIVTIVGKTGAGKTTLMNLLNRFIDPTAGQVWIGSDQRGWLNLKDLSLVNLRHMVQIIPQDNFFFSGTLADNLKIAKQDATEQEMRDALHLASASELLQRLDAGLETRIGDKGVTLSGGQKQRIALARSILKNSPILALDDSTSALDSTTEKQVLQRLSGLADNKNQLKRTILINSNKQTTISLSDRIIVLDQGQILAQGSHTELLQHCVFYRELMGDSSMNTTVKNFRPLAKISDLQIEENLAKTALHRGMLKKLIPLLYPIRYLILAMISVEILQVLSIFVRPWAVKYILDSGFQQVAGKLVLYQPVLFIAIAILAFSWVCRFGLAGISKYLSGKAALSVINDLRRSLFQHIQALNIGYFDRTKAGRIISRADRDVDTLEPVLIQGPPELLSAILRCGLASVLLWHIYPPFFWCLFATLPILLTMTAIFKKSSQRHWGRVAEERSRFTAHLVETVNGAKIIQQLNYSETNQQRYQQLLKDFNDSIIYGSKRTSWFAPFTGLLSTVATAVFIVIGSYAYSEGVISIGQFAESIFYVFLFLAPLQELTDLFERYANGAACAQRIFLLLDTQSSIQDAPHALKLGQLNGHIRFQSVHFAYTTKAVLQNFDLEIDAGTVVAIVGPTGHGKSTIVQLLTRFYEPQQGGIFLDRYPIQDIHLDSLRQNVSIVLQDNVLFSGTILDNLRLIQPEATDQQLIQAIEELGADDILGQLPHGYFTEVGTLGKNLSHGQRQLVCLARAYLADPKILILDEATSAIDIYTEQKIQYALRRLCKNRTCIVIAHRLSTIQEADKIVVIENGAVVEQGSHEQLIQQQQSYYQFTLTASITLANEQRPVSEKEDVVTLQSVVVTGSRRAINSALEAPAPVDIVTAKELQETGAGDLAAALTRLSPSVSLPTSPAGGFGASVPPSIALRGLSADQTLILINGKRRHTAAYFTRQAYAGGRGAAVTDLSLIPISAIERIEILRDGAAAQYGSDAIAGVVNIILKSRDHGGGVSYQTGGYTQGDGEQHKINLWKGFELPNDGALTVAVDLGKREAASNTAPDTRTFYDGSTQAQYTEQNTPFRTWKFGSPEQKDQINITANLDLPLTDEIAFYGHRKTIGENFYEPPTTKTVLNQSSYFKQRYPDGRSPLSLVSVDDFATTFGVKQGNQTSGKYDLYATYGQNKVSTEQGNGINPSYGADSPSHYDLGENIFAQLNTGLDYSRDFAIDGLASPLTVSTGALYRWEQYKQNAGDPIAYTRGPYFNPSTALGTGIPGIYAGITDQDQRKISRDVYGIYLDLEADIVKDLNVGAAIRTEKYSDFGSTTNGKLFAKYDISPQLTLRGSVNTGYRAPSLAQQGYSAYSVQTVQTPTGWQDVQQRTLVAGSEAALLIGGTSLKPEKSTNYSLAETQSLQKVSEFQSLVLLVEIPKA</sequence>
<keyword evidence="10 12" id="KW-0472">Membrane</keyword>
<feature type="domain" description="ABC transmembrane type-1" evidence="14">
    <location>
        <begin position="17"/>
        <end position="269"/>
    </location>
</feature>
<keyword evidence="7" id="KW-0067">ATP-binding</keyword>
<keyword evidence="6" id="KW-0547">Nucleotide-binding</keyword>
<evidence type="ECO:0000256" key="3">
    <source>
        <dbReference type="ARBA" id="ARBA00022448"/>
    </source>
</evidence>
<organism evidence="15">
    <name type="scientific">Oppiella nova</name>
    <dbReference type="NCBI Taxonomy" id="334625"/>
    <lineage>
        <taxon>Eukaryota</taxon>
        <taxon>Metazoa</taxon>
        <taxon>Ecdysozoa</taxon>
        <taxon>Arthropoda</taxon>
        <taxon>Chelicerata</taxon>
        <taxon>Arachnida</taxon>
        <taxon>Acari</taxon>
        <taxon>Acariformes</taxon>
        <taxon>Sarcoptiformes</taxon>
        <taxon>Oribatida</taxon>
        <taxon>Brachypylina</taxon>
        <taxon>Oppioidea</taxon>
        <taxon>Oppiidae</taxon>
        <taxon>Oppiella</taxon>
    </lineage>
</organism>
<dbReference type="Gene3D" id="3.40.50.300">
    <property type="entry name" value="P-loop containing nucleotide triphosphate hydrolases"/>
    <property type="match status" value="2"/>
</dbReference>
<dbReference type="Pfam" id="PF07715">
    <property type="entry name" value="Plug"/>
    <property type="match status" value="1"/>
</dbReference>
<evidence type="ECO:0000256" key="10">
    <source>
        <dbReference type="ARBA" id="ARBA00023136"/>
    </source>
</evidence>
<dbReference type="InterPro" id="IPR039426">
    <property type="entry name" value="TonB-dep_rcpt-like"/>
</dbReference>
<evidence type="ECO:0000313" key="16">
    <source>
        <dbReference type="Proteomes" id="UP000728032"/>
    </source>
</evidence>
<keyword evidence="11" id="KW-0998">Cell outer membrane</keyword>
<dbReference type="InterPro" id="IPR039421">
    <property type="entry name" value="Type_1_exporter"/>
</dbReference>
<evidence type="ECO:0000256" key="9">
    <source>
        <dbReference type="ARBA" id="ARBA00023077"/>
    </source>
</evidence>
<feature type="transmembrane region" description="Helical" evidence="12">
    <location>
        <begin position="750"/>
        <end position="766"/>
    </location>
</feature>
<dbReference type="SUPFAM" id="SSF90123">
    <property type="entry name" value="ABC transporter transmembrane region"/>
    <property type="match status" value="2"/>
</dbReference>
<feature type="domain" description="ABC transmembrane type-1" evidence="14">
    <location>
        <begin position="610"/>
        <end position="891"/>
    </location>
</feature>
<dbReference type="InterPro" id="IPR003439">
    <property type="entry name" value="ABC_transporter-like_ATP-bd"/>
</dbReference>
<feature type="transmembrane region" description="Helical" evidence="12">
    <location>
        <begin position="638"/>
        <end position="662"/>
    </location>
</feature>
<dbReference type="InterPro" id="IPR012910">
    <property type="entry name" value="Plug_dom"/>
</dbReference>
<dbReference type="PANTHER" id="PTHR43394">
    <property type="entry name" value="ATP-DEPENDENT PERMEASE MDL1, MITOCHONDRIAL"/>
    <property type="match status" value="1"/>
</dbReference>
<dbReference type="PROSITE" id="PS52016">
    <property type="entry name" value="TONB_DEPENDENT_REC_3"/>
    <property type="match status" value="1"/>
</dbReference>
<dbReference type="InterPro" id="IPR000531">
    <property type="entry name" value="Beta-barrel_TonB"/>
</dbReference>
<dbReference type="EMBL" id="OC914861">
    <property type="protein sequence ID" value="CAD7636960.1"/>
    <property type="molecule type" value="Genomic_DNA"/>
</dbReference>
<accession>A0A7R9QAH6</accession>
<protein>
    <recommendedName>
        <fullName evidence="17">ABC transporter ATP-binding protein</fullName>
    </recommendedName>
</protein>
<evidence type="ECO:0000256" key="6">
    <source>
        <dbReference type="ARBA" id="ARBA00022741"/>
    </source>
</evidence>
<dbReference type="SMART" id="SM00382">
    <property type="entry name" value="AAA"/>
    <property type="match status" value="2"/>
</dbReference>
<proteinExistence type="predicted"/>
<comment type="subcellular location">
    <subcellularLocation>
        <location evidence="2">Cell membrane</location>
        <topology evidence="2">Multi-pass membrane protein</topology>
    </subcellularLocation>
    <subcellularLocation>
        <location evidence="1">Cell outer membrane</location>
        <topology evidence="1">Multi-pass membrane protein</topology>
    </subcellularLocation>
</comment>
<dbReference type="Pfam" id="PF00664">
    <property type="entry name" value="ABC_membrane"/>
    <property type="match status" value="2"/>
</dbReference>
<evidence type="ECO:0000313" key="15">
    <source>
        <dbReference type="EMBL" id="CAD7636960.1"/>
    </source>
</evidence>
<evidence type="ECO:0000256" key="8">
    <source>
        <dbReference type="ARBA" id="ARBA00022989"/>
    </source>
</evidence>
<evidence type="ECO:0000256" key="2">
    <source>
        <dbReference type="ARBA" id="ARBA00004651"/>
    </source>
</evidence>
<feature type="domain" description="ABC transporter" evidence="13">
    <location>
        <begin position="308"/>
        <end position="553"/>
    </location>
</feature>
<dbReference type="GO" id="GO:0016887">
    <property type="term" value="F:ATP hydrolysis activity"/>
    <property type="evidence" value="ECO:0007669"/>
    <property type="project" value="InterPro"/>
</dbReference>
<feature type="transmembrane region" description="Helical" evidence="12">
    <location>
        <begin position="125"/>
        <end position="144"/>
    </location>
</feature>
<evidence type="ECO:0000256" key="11">
    <source>
        <dbReference type="ARBA" id="ARBA00023237"/>
    </source>
</evidence>
<dbReference type="InterPro" id="IPR003593">
    <property type="entry name" value="AAA+_ATPase"/>
</dbReference>
<dbReference type="Pfam" id="PF00593">
    <property type="entry name" value="TonB_dep_Rec_b-barrel"/>
    <property type="match status" value="1"/>
</dbReference>
<dbReference type="EMBL" id="CAJPVJ010000036">
    <property type="protein sequence ID" value="CAG2159246.1"/>
    <property type="molecule type" value="Genomic_DNA"/>
</dbReference>
<dbReference type="GO" id="GO:0005886">
    <property type="term" value="C:plasma membrane"/>
    <property type="evidence" value="ECO:0007669"/>
    <property type="project" value="UniProtKB-SubCell"/>
</dbReference>
<feature type="transmembrane region" description="Helical" evidence="12">
    <location>
        <begin position="831"/>
        <end position="853"/>
    </location>
</feature>
<feature type="transmembrane region" description="Helical" evidence="12">
    <location>
        <begin position="24"/>
        <end position="52"/>
    </location>
</feature>
<evidence type="ECO:0000259" key="13">
    <source>
        <dbReference type="PROSITE" id="PS50893"/>
    </source>
</evidence>
<reference evidence="15" key="1">
    <citation type="submission" date="2020-11" db="EMBL/GenBank/DDBJ databases">
        <authorList>
            <person name="Tran Van P."/>
        </authorList>
    </citation>
    <scope>NUCLEOTIDE SEQUENCE</scope>
</reference>
<dbReference type="InterPro" id="IPR011527">
    <property type="entry name" value="ABC1_TM_dom"/>
</dbReference>
<dbReference type="Gene3D" id="2.40.170.20">
    <property type="entry name" value="TonB-dependent receptor, beta-barrel domain"/>
    <property type="match status" value="1"/>
</dbReference>
<dbReference type="GO" id="GO:0005737">
    <property type="term" value="C:cytoplasm"/>
    <property type="evidence" value="ECO:0007669"/>
    <property type="project" value="UniProtKB-ARBA"/>
</dbReference>
<dbReference type="PROSITE" id="PS00211">
    <property type="entry name" value="ABC_TRANSPORTER_1"/>
    <property type="match status" value="2"/>
</dbReference>
<dbReference type="InterPro" id="IPR027417">
    <property type="entry name" value="P-loop_NTPase"/>
</dbReference>
<dbReference type="PROSITE" id="PS50929">
    <property type="entry name" value="ABC_TM1F"/>
    <property type="match status" value="2"/>
</dbReference>
<dbReference type="SUPFAM" id="SSF52540">
    <property type="entry name" value="P-loop containing nucleoside triphosphate hydrolases"/>
    <property type="match status" value="2"/>
</dbReference>
<dbReference type="PANTHER" id="PTHR43394:SF1">
    <property type="entry name" value="ATP-BINDING CASSETTE SUB-FAMILY B MEMBER 10, MITOCHONDRIAL"/>
    <property type="match status" value="1"/>
</dbReference>
<dbReference type="InterPro" id="IPR017871">
    <property type="entry name" value="ABC_transporter-like_CS"/>
</dbReference>
<dbReference type="Gene3D" id="2.170.130.10">
    <property type="entry name" value="TonB-dependent receptor, plug domain"/>
    <property type="match status" value="1"/>
</dbReference>
<dbReference type="InterPro" id="IPR037066">
    <property type="entry name" value="Plug_dom_sf"/>
</dbReference>
<evidence type="ECO:0008006" key="17">
    <source>
        <dbReference type="Google" id="ProtNLM"/>
    </source>
</evidence>
<gene>
    <name evidence="15" type="ORF">ONB1V03_LOCUS526</name>
</gene>
<evidence type="ECO:0000256" key="1">
    <source>
        <dbReference type="ARBA" id="ARBA00004571"/>
    </source>
</evidence>